<dbReference type="OrthoDB" id="4729899at2"/>
<dbReference type="Pfam" id="PF11964">
    <property type="entry name" value="SpoIIAA-like"/>
    <property type="match status" value="1"/>
</dbReference>
<gene>
    <name evidence="1" type="ORF">XI38_10370</name>
</gene>
<protein>
    <recommendedName>
        <fullName evidence="3">SpoIIAA-like protein</fullName>
    </recommendedName>
</protein>
<dbReference type="PATRIC" id="fig|84292.3.peg.2115"/>
<evidence type="ECO:0000313" key="1">
    <source>
        <dbReference type="EMBL" id="KOS10596.1"/>
    </source>
</evidence>
<dbReference type="Proteomes" id="UP000037737">
    <property type="component" value="Unassembled WGS sequence"/>
</dbReference>
<evidence type="ECO:0000313" key="2">
    <source>
        <dbReference type="Proteomes" id="UP000037737"/>
    </source>
</evidence>
<keyword evidence="2" id="KW-1185">Reference proteome</keyword>
<dbReference type="Gene3D" id="3.40.50.10600">
    <property type="entry name" value="SpoIIaa-like domains"/>
    <property type="match status" value="1"/>
</dbReference>
<proteinExistence type="predicted"/>
<dbReference type="AlphaFoldDB" id="A0A0M8ME50"/>
<dbReference type="InterPro" id="IPR036513">
    <property type="entry name" value="STAS_dom_sf"/>
</dbReference>
<sequence length="132" mass="14285">MLATLPDAPANVLAFRAVGSVHADDYRTVLDPAIDRVIADGGTVNLALVFGDDFDGYSFGALWQDARLESKPATSWGRIALITDHTAVAEIIHAIAFLFPCELQIFRTSAKDKAMTWASRAPERPTRTDAAP</sequence>
<organism evidence="1 2">
    <name type="scientific">Microbacterium aurantiacum</name>
    <dbReference type="NCBI Taxonomy" id="162393"/>
    <lineage>
        <taxon>Bacteria</taxon>
        <taxon>Bacillati</taxon>
        <taxon>Actinomycetota</taxon>
        <taxon>Actinomycetes</taxon>
        <taxon>Micrococcales</taxon>
        <taxon>Microbacteriaceae</taxon>
        <taxon>Microbacterium</taxon>
    </lineage>
</organism>
<comment type="caution">
    <text evidence="1">The sequence shown here is derived from an EMBL/GenBank/DDBJ whole genome shotgun (WGS) entry which is preliminary data.</text>
</comment>
<dbReference type="KEGG" id="mcw:A8L33_00905"/>
<dbReference type="InterPro" id="IPR021866">
    <property type="entry name" value="SpoIIAA-like"/>
</dbReference>
<dbReference type="SUPFAM" id="SSF52091">
    <property type="entry name" value="SpoIIaa-like"/>
    <property type="match status" value="1"/>
</dbReference>
<dbReference type="InterPro" id="IPR038396">
    <property type="entry name" value="SpoIIAA-like_sf"/>
</dbReference>
<dbReference type="EMBL" id="LAVO01000010">
    <property type="protein sequence ID" value="KOS10596.1"/>
    <property type="molecule type" value="Genomic_DNA"/>
</dbReference>
<name>A0A0M8ME50_9MICO</name>
<evidence type="ECO:0008006" key="3">
    <source>
        <dbReference type="Google" id="ProtNLM"/>
    </source>
</evidence>
<accession>A0A0M8ME50</accession>
<reference evidence="1" key="1">
    <citation type="submission" date="2015-04" db="EMBL/GenBank/DDBJ databases">
        <title>Complete genome sequence of Microbacterium chocolatum SIT 101, a bacterium enantioselectively hydrolyzing mesomeric diesters.</title>
        <authorList>
            <person name="Li X."/>
            <person name="Xu Y."/>
        </authorList>
    </citation>
    <scope>NUCLEOTIDE SEQUENCE [LARGE SCALE GENOMIC DNA]</scope>
    <source>
        <strain evidence="1">SIT 101</strain>
    </source>
</reference>